<dbReference type="EMBL" id="PDUG01000001">
    <property type="protein sequence ID" value="PIC50205.1"/>
    <property type="molecule type" value="Genomic_DNA"/>
</dbReference>
<evidence type="ECO:0000256" key="3">
    <source>
        <dbReference type="ARBA" id="ARBA00022763"/>
    </source>
</evidence>
<feature type="compositionally biased region" description="Basic and acidic residues" evidence="7">
    <location>
        <begin position="169"/>
        <end position="194"/>
    </location>
</feature>
<feature type="compositionally biased region" description="Basic and acidic residues" evidence="7">
    <location>
        <begin position="206"/>
        <end position="223"/>
    </location>
</feature>
<dbReference type="InterPro" id="IPR040038">
    <property type="entry name" value="TIPIN/Csm3/Swi3"/>
</dbReference>
<name>A0A2G5VEK4_9PELO</name>
<keyword evidence="5 6" id="KW-0131">Cell cycle</keyword>
<feature type="compositionally biased region" description="Acidic residues" evidence="7">
    <location>
        <begin position="156"/>
        <end position="165"/>
    </location>
</feature>
<dbReference type="InterPro" id="IPR012923">
    <property type="entry name" value="Csm3"/>
</dbReference>
<keyword evidence="3 6" id="KW-0227">DNA damage</keyword>
<feature type="region of interest" description="Disordered" evidence="7">
    <location>
        <begin position="1"/>
        <end position="38"/>
    </location>
</feature>
<dbReference type="Proteomes" id="UP000230233">
    <property type="component" value="Chromosome I"/>
</dbReference>
<protein>
    <recommendedName>
        <fullName evidence="6">TIMELESS-interacting protein</fullName>
    </recommendedName>
</protein>
<dbReference type="GO" id="GO:0003677">
    <property type="term" value="F:DNA binding"/>
    <property type="evidence" value="ECO:0007669"/>
    <property type="project" value="TreeGrafter"/>
</dbReference>
<dbReference type="PANTHER" id="PTHR13220:SF11">
    <property type="entry name" value="TIMELESS-INTERACTING PROTEIN"/>
    <property type="match status" value="1"/>
</dbReference>
<evidence type="ECO:0000256" key="4">
    <source>
        <dbReference type="ARBA" id="ARBA00023242"/>
    </source>
</evidence>
<dbReference type="Pfam" id="PF07962">
    <property type="entry name" value="Swi3"/>
    <property type="match status" value="1"/>
</dbReference>
<dbReference type="GO" id="GO:0043111">
    <property type="term" value="P:replication fork arrest"/>
    <property type="evidence" value="ECO:0007669"/>
    <property type="project" value="TreeGrafter"/>
</dbReference>
<evidence type="ECO:0000256" key="2">
    <source>
        <dbReference type="ARBA" id="ARBA00006075"/>
    </source>
</evidence>
<evidence type="ECO:0000256" key="1">
    <source>
        <dbReference type="ARBA" id="ARBA00004123"/>
    </source>
</evidence>
<evidence type="ECO:0000313" key="10">
    <source>
        <dbReference type="Proteomes" id="UP000230233"/>
    </source>
</evidence>
<gene>
    <name evidence="9" type="primary">Cni-F23C8.9</name>
    <name evidence="9" type="synonym">Cnig_chr_I.g1202</name>
    <name evidence="9" type="ORF">B9Z55_001202</name>
</gene>
<proteinExistence type="inferred from homology"/>
<comment type="similarity">
    <text evidence="2 6">Belongs to the CSM3 family.</text>
</comment>
<dbReference type="GO" id="GO:0000076">
    <property type="term" value="P:DNA replication checkpoint signaling"/>
    <property type="evidence" value="ECO:0007669"/>
    <property type="project" value="UniProtKB-UniRule"/>
</dbReference>
<sequence length="239" mass="27963">MDEMEDFFGNDELDRESSPVGEEAIEDNTGEEGGKRIVEPKLLRTKKLTNPRLALNEKTLTGPKGITALRETFQNFNPNPKDDPYKNLEKMMKKYAYWGHLMFPKMKTEDVLNRVETLGTRRQVKLYIMKQRLGESTDDVENEKRETKSKNGIIDDGADDDEDNLFNDLPEKETPTKPSNHTEKVIDSPEKKNEQVSNNDAEEEEYRMMEEERLREEQEAREAEAEDELMEDFDFNNDW</sequence>
<organism evidence="9 10">
    <name type="scientific">Caenorhabditis nigoni</name>
    <dbReference type="NCBI Taxonomy" id="1611254"/>
    <lineage>
        <taxon>Eukaryota</taxon>
        <taxon>Metazoa</taxon>
        <taxon>Ecdysozoa</taxon>
        <taxon>Nematoda</taxon>
        <taxon>Chromadorea</taxon>
        <taxon>Rhabditida</taxon>
        <taxon>Rhabditina</taxon>
        <taxon>Rhabditomorpha</taxon>
        <taxon>Rhabditoidea</taxon>
        <taxon>Rhabditidae</taxon>
        <taxon>Peloderinae</taxon>
        <taxon>Caenorhabditis</taxon>
    </lineage>
</organism>
<evidence type="ECO:0000313" key="9">
    <source>
        <dbReference type="EMBL" id="PIC50205.1"/>
    </source>
</evidence>
<dbReference type="GO" id="GO:0031298">
    <property type="term" value="C:replication fork protection complex"/>
    <property type="evidence" value="ECO:0007669"/>
    <property type="project" value="TreeGrafter"/>
</dbReference>
<dbReference type="AlphaFoldDB" id="A0A2G5VEK4"/>
<dbReference type="STRING" id="1611254.A0A2G5VEK4"/>
<feature type="compositionally biased region" description="Acidic residues" evidence="7">
    <location>
        <begin position="1"/>
        <end position="14"/>
    </location>
</feature>
<dbReference type="GO" id="GO:0031297">
    <property type="term" value="P:replication fork processing"/>
    <property type="evidence" value="ECO:0007669"/>
    <property type="project" value="UniProtKB-UniRule"/>
</dbReference>
<evidence type="ECO:0000256" key="7">
    <source>
        <dbReference type="SAM" id="MobiDB-lite"/>
    </source>
</evidence>
<dbReference type="GO" id="GO:0006974">
    <property type="term" value="P:DNA damage response"/>
    <property type="evidence" value="ECO:0007669"/>
    <property type="project" value="UniProtKB-KW"/>
</dbReference>
<evidence type="ECO:0000256" key="6">
    <source>
        <dbReference type="RuleBase" id="RU366049"/>
    </source>
</evidence>
<keyword evidence="10" id="KW-1185">Reference proteome</keyword>
<keyword evidence="4 6" id="KW-0539">Nucleus</keyword>
<evidence type="ECO:0000256" key="5">
    <source>
        <dbReference type="ARBA" id="ARBA00023306"/>
    </source>
</evidence>
<comment type="subcellular location">
    <subcellularLocation>
        <location evidence="1 6">Nucleus</location>
    </subcellularLocation>
</comment>
<accession>A0A2G5VEK4</accession>
<evidence type="ECO:0000259" key="8">
    <source>
        <dbReference type="Pfam" id="PF07962"/>
    </source>
</evidence>
<feature type="compositionally biased region" description="Acidic residues" evidence="7">
    <location>
        <begin position="224"/>
        <end position="239"/>
    </location>
</feature>
<dbReference type="PANTHER" id="PTHR13220">
    <property type="entry name" value="TIMELESS INTERACTING-RELATED"/>
    <property type="match status" value="1"/>
</dbReference>
<feature type="region of interest" description="Disordered" evidence="7">
    <location>
        <begin position="135"/>
        <end position="239"/>
    </location>
</feature>
<feature type="domain" description="Chromosome segregation in meiosis protein 3" evidence="8">
    <location>
        <begin position="55"/>
        <end position="135"/>
    </location>
</feature>
<dbReference type="OrthoDB" id="437078at2759"/>
<comment type="function">
    <text evidence="6">Plays an important role in the control of DNA replication and the maintenance of replication fork stability.</text>
</comment>
<reference evidence="10" key="1">
    <citation type="submission" date="2017-10" db="EMBL/GenBank/DDBJ databases">
        <title>Rapid genome shrinkage in a self-fertile nematode reveals novel sperm competition proteins.</title>
        <authorList>
            <person name="Yin D."/>
            <person name="Schwarz E.M."/>
            <person name="Thomas C.G."/>
            <person name="Felde R.L."/>
            <person name="Korf I.F."/>
            <person name="Cutter A.D."/>
            <person name="Schartner C.M."/>
            <person name="Ralston E.J."/>
            <person name="Meyer B.J."/>
            <person name="Haag E.S."/>
        </authorList>
    </citation>
    <scope>NUCLEOTIDE SEQUENCE [LARGE SCALE GENOMIC DNA]</scope>
    <source>
        <strain evidence="10">JU1422</strain>
    </source>
</reference>
<comment type="caution">
    <text evidence="9">The sequence shown here is derived from an EMBL/GenBank/DDBJ whole genome shotgun (WGS) entry which is preliminary data.</text>
</comment>